<sequence length="168" mass="18230">ATILSTVLASINAGYINNGAVSGTSYSTQHFPTISRYTPNFGGAQSYAKVYSAINDNPGLGVNPYNIRGTGYKHFGVPGNGFGYVDYDESANYNDPAKYEFKYGIEDPNTGDKKTQHEVRDGDVVKGQYSLVESDGSVRIVEYTADPQHGFRAVVHRSGQESVAYGHK</sequence>
<dbReference type="Proteomes" id="UP001159042">
    <property type="component" value="Unassembled WGS sequence"/>
</dbReference>
<evidence type="ECO:0000256" key="1">
    <source>
        <dbReference type="ARBA" id="ARBA00022460"/>
    </source>
</evidence>
<accession>A0AAV8VVQ4</accession>
<dbReference type="InterPro" id="IPR031311">
    <property type="entry name" value="CHIT_BIND_RR_consensus"/>
</dbReference>
<proteinExistence type="predicted"/>
<feature type="non-terminal residue" evidence="3">
    <location>
        <position position="1"/>
    </location>
</feature>
<dbReference type="InterPro" id="IPR051217">
    <property type="entry name" value="Insect_Cuticle_Struc_Prot"/>
</dbReference>
<evidence type="ECO:0000256" key="2">
    <source>
        <dbReference type="PROSITE-ProRule" id="PRU00497"/>
    </source>
</evidence>
<dbReference type="GO" id="GO:0005615">
    <property type="term" value="C:extracellular space"/>
    <property type="evidence" value="ECO:0007669"/>
    <property type="project" value="TreeGrafter"/>
</dbReference>
<dbReference type="PROSITE" id="PS51155">
    <property type="entry name" value="CHIT_BIND_RR_2"/>
    <property type="match status" value="1"/>
</dbReference>
<evidence type="ECO:0000313" key="4">
    <source>
        <dbReference type="Proteomes" id="UP001159042"/>
    </source>
</evidence>
<keyword evidence="1 2" id="KW-0193">Cuticle</keyword>
<dbReference type="PANTHER" id="PTHR12236:SF75">
    <property type="entry name" value="CUTICULAR PROTEIN 62BB, ISOFORM A"/>
    <property type="match status" value="1"/>
</dbReference>
<dbReference type="GO" id="GO:0042302">
    <property type="term" value="F:structural constituent of cuticle"/>
    <property type="evidence" value="ECO:0007669"/>
    <property type="project" value="UniProtKB-UniRule"/>
</dbReference>
<name>A0AAV8VVQ4_9CUCU</name>
<keyword evidence="4" id="KW-1185">Reference proteome</keyword>
<dbReference type="Pfam" id="PF00379">
    <property type="entry name" value="Chitin_bind_4"/>
    <property type="match status" value="1"/>
</dbReference>
<dbReference type="GO" id="GO:0031012">
    <property type="term" value="C:extracellular matrix"/>
    <property type="evidence" value="ECO:0007669"/>
    <property type="project" value="TreeGrafter"/>
</dbReference>
<evidence type="ECO:0000313" key="3">
    <source>
        <dbReference type="EMBL" id="KAJ8918353.1"/>
    </source>
</evidence>
<organism evidence="3 4">
    <name type="scientific">Exocentrus adspersus</name>
    <dbReference type="NCBI Taxonomy" id="1586481"/>
    <lineage>
        <taxon>Eukaryota</taxon>
        <taxon>Metazoa</taxon>
        <taxon>Ecdysozoa</taxon>
        <taxon>Arthropoda</taxon>
        <taxon>Hexapoda</taxon>
        <taxon>Insecta</taxon>
        <taxon>Pterygota</taxon>
        <taxon>Neoptera</taxon>
        <taxon>Endopterygota</taxon>
        <taxon>Coleoptera</taxon>
        <taxon>Polyphaga</taxon>
        <taxon>Cucujiformia</taxon>
        <taxon>Chrysomeloidea</taxon>
        <taxon>Cerambycidae</taxon>
        <taxon>Lamiinae</taxon>
        <taxon>Acanthocinini</taxon>
        <taxon>Exocentrus</taxon>
    </lineage>
</organism>
<dbReference type="PROSITE" id="PS00233">
    <property type="entry name" value="CHIT_BIND_RR_1"/>
    <property type="match status" value="1"/>
</dbReference>
<dbReference type="InterPro" id="IPR000618">
    <property type="entry name" value="Insect_cuticle"/>
</dbReference>
<reference evidence="3 4" key="1">
    <citation type="journal article" date="2023" name="Insect Mol. Biol.">
        <title>Genome sequencing provides insights into the evolution of gene families encoding plant cell wall-degrading enzymes in longhorned beetles.</title>
        <authorList>
            <person name="Shin N.R."/>
            <person name="Okamura Y."/>
            <person name="Kirsch R."/>
            <person name="Pauchet Y."/>
        </authorList>
    </citation>
    <scope>NUCLEOTIDE SEQUENCE [LARGE SCALE GENOMIC DNA]</scope>
    <source>
        <strain evidence="3">EAD_L_NR</strain>
    </source>
</reference>
<dbReference type="AlphaFoldDB" id="A0AAV8VVQ4"/>
<comment type="caution">
    <text evidence="3">The sequence shown here is derived from an EMBL/GenBank/DDBJ whole genome shotgun (WGS) entry which is preliminary data.</text>
</comment>
<dbReference type="PRINTS" id="PR00947">
    <property type="entry name" value="CUTICLE"/>
</dbReference>
<dbReference type="EMBL" id="JANEYG010000026">
    <property type="protein sequence ID" value="KAJ8918353.1"/>
    <property type="molecule type" value="Genomic_DNA"/>
</dbReference>
<dbReference type="PANTHER" id="PTHR12236">
    <property type="entry name" value="STRUCTURAL CONTITUENT OF CUTICLE"/>
    <property type="match status" value="1"/>
</dbReference>
<protein>
    <submittedName>
        <fullName evidence="3">Uncharacterized protein</fullName>
    </submittedName>
</protein>
<gene>
    <name evidence="3" type="ORF">NQ315_008047</name>
</gene>